<dbReference type="GO" id="GO:0003676">
    <property type="term" value="F:nucleic acid binding"/>
    <property type="evidence" value="ECO:0007669"/>
    <property type="project" value="InterPro"/>
</dbReference>
<organism evidence="1">
    <name type="scientific">Lupinus angustifolius</name>
    <name type="common">Narrow-leaved blue lupine</name>
    <dbReference type="NCBI Taxonomy" id="3871"/>
    <lineage>
        <taxon>Eukaryota</taxon>
        <taxon>Viridiplantae</taxon>
        <taxon>Streptophyta</taxon>
        <taxon>Embryophyta</taxon>
        <taxon>Tracheophyta</taxon>
        <taxon>Spermatophyta</taxon>
        <taxon>Magnoliopsida</taxon>
        <taxon>eudicotyledons</taxon>
        <taxon>Gunneridae</taxon>
        <taxon>Pentapetalae</taxon>
        <taxon>rosids</taxon>
        <taxon>fabids</taxon>
        <taxon>Fabales</taxon>
        <taxon>Fabaceae</taxon>
        <taxon>Papilionoideae</taxon>
        <taxon>50 kb inversion clade</taxon>
        <taxon>genistoids sensu lato</taxon>
        <taxon>core genistoids</taxon>
        <taxon>Genisteae</taxon>
        <taxon>Lupinus</taxon>
    </lineage>
</organism>
<dbReference type="AlphaFoldDB" id="A0A182BFF0"/>
<evidence type="ECO:0000313" key="1">
    <source>
        <dbReference type="EMBL" id="AMK48024.1"/>
    </source>
</evidence>
<dbReference type="Gene3D" id="4.10.60.10">
    <property type="entry name" value="Zinc finger, CCHC-type"/>
    <property type="match status" value="1"/>
</dbReference>
<dbReference type="PANTHER" id="PTHR34222:SF100">
    <property type="entry name" value="CCHC-TYPE DOMAIN-CONTAINING PROTEIN"/>
    <property type="match status" value="1"/>
</dbReference>
<dbReference type="PANTHER" id="PTHR34222">
    <property type="entry name" value="GAG_PRE-INTEGRS DOMAIN-CONTAINING PROTEIN"/>
    <property type="match status" value="1"/>
</dbReference>
<dbReference type="GO" id="GO:0008270">
    <property type="term" value="F:zinc ion binding"/>
    <property type="evidence" value="ECO:0007669"/>
    <property type="project" value="InterPro"/>
</dbReference>
<protein>
    <submittedName>
        <fullName evidence="1">Uncharacterized protein</fullName>
    </submittedName>
</protein>
<reference evidence="1" key="1">
    <citation type="journal article" date="2016" name="Chromosome Res.">
        <title>Integration of Lupinus angustifolius L. (narrow-leafed lupin) genome maps and comparative mapping within legumes.</title>
        <authorList>
            <person name="Wyrwa K."/>
            <person name="Ksiazkiewicz M."/>
            <person name="Szczepaniak A."/>
            <person name="Susek K."/>
            <person name="Podkowinski J."/>
            <person name="Naganowska B."/>
        </authorList>
    </citation>
    <scope>NUCLEOTIDE SEQUENCE</scope>
</reference>
<name>A0A182BFF0_LUPAN</name>
<dbReference type="InterPro" id="IPR036875">
    <property type="entry name" value="Znf_CCHC_sf"/>
</dbReference>
<dbReference type="SUPFAM" id="SSF57756">
    <property type="entry name" value="Retrovirus zinc finger-like domains"/>
    <property type="match status" value="1"/>
</dbReference>
<proteinExistence type="predicted"/>
<accession>A0A182BFF0</accession>
<sequence length="290" mass="32607">MVSRARFAKATAFADPVHASGFHHLFFFFAVSNFAQQYQLKIDIRALQQHSMSNQEFYSAMTNLWDQLALTESAELQAFTPYTNRREQQRLVQFLMALRNDFEGLRGSILHHTPLPSVDSIVNELLAEEVRLKSHSEKGIVDKGILPCPSVFAAAVVKGKSQGRVNYDECSFCKENGHWKAQCPKLLKKEQPYQPPQWRPPQSKYRNFQHTSQSSNVAAATAVSPCATPGMVHSGSNMSDLVEQFQKFLASQPNVMSVSPNVGLSPPVHQDPQLKRMIETDHRQGGLYFG</sequence>
<dbReference type="EMBL" id="KU678224">
    <property type="protein sequence ID" value="AMK48024.1"/>
    <property type="molecule type" value="Genomic_DNA"/>
</dbReference>